<evidence type="ECO:0000256" key="4">
    <source>
        <dbReference type="ARBA" id="ARBA00022475"/>
    </source>
</evidence>
<dbReference type="GO" id="GO:0005886">
    <property type="term" value="C:plasma membrane"/>
    <property type="evidence" value="ECO:0007669"/>
    <property type="project" value="UniProtKB-SubCell"/>
</dbReference>
<dbReference type="EMBL" id="CP065989">
    <property type="protein sequence ID" value="QQB16149.1"/>
    <property type="molecule type" value="Genomic_DNA"/>
</dbReference>
<keyword evidence="8" id="KW-0811">Translocation</keyword>
<keyword evidence="4" id="KW-1003">Cell membrane</keyword>
<keyword evidence="3" id="KW-0813">Transport</keyword>
<accession>A0A7T4A2L6</accession>
<evidence type="ECO:0000256" key="7">
    <source>
        <dbReference type="ARBA" id="ARBA00022989"/>
    </source>
</evidence>
<dbReference type="InterPro" id="IPR003849">
    <property type="entry name" value="Preprotein_translocase_YajC"/>
</dbReference>
<dbReference type="SMART" id="SM01323">
    <property type="entry name" value="YajC"/>
    <property type="match status" value="1"/>
</dbReference>
<keyword evidence="7" id="KW-1133">Transmembrane helix</keyword>
<comment type="subcellular location">
    <subcellularLocation>
        <location evidence="1">Cell membrane</location>
        <topology evidence="1">Single-pass membrane protein</topology>
    </subcellularLocation>
</comment>
<keyword evidence="9" id="KW-0472">Membrane</keyword>
<evidence type="ECO:0000256" key="1">
    <source>
        <dbReference type="ARBA" id="ARBA00004162"/>
    </source>
</evidence>
<name>A0A7T4A2L6_9MICO</name>
<dbReference type="AlphaFoldDB" id="A0A7T4A2L6"/>
<evidence type="ECO:0000256" key="8">
    <source>
        <dbReference type="ARBA" id="ARBA00023010"/>
    </source>
</evidence>
<dbReference type="GO" id="GO:0015031">
    <property type="term" value="P:protein transport"/>
    <property type="evidence" value="ECO:0007669"/>
    <property type="project" value="UniProtKB-KW"/>
</dbReference>
<dbReference type="Proteomes" id="UP000595374">
    <property type="component" value="Chromosome"/>
</dbReference>
<feature type="compositionally biased region" description="Basic and acidic residues" evidence="10">
    <location>
        <begin position="144"/>
        <end position="180"/>
    </location>
</feature>
<comment type="similarity">
    <text evidence="2">Belongs to the YajC family.</text>
</comment>
<evidence type="ECO:0000313" key="12">
    <source>
        <dbReference type="Proteomes" id="UP000595374"/>
    </source>
</evidence>
<dbReference type="PANTHER" id="PTHR33909">
    <property type="entry name" value="SEC TRANSLOCON ACCESSORY COMPLEX SUBUNIT YAJC"/>
    <property type="match status" value="1"/>
</dbReference>
<dbReference type="Pfam" id="PF02699">
    <property type="entry name" value="YajC"/>
    <property type="match status" value="1"/>
</dbReference>
<proteinExistence type="inferred from homology"/>
<evidence type="ECO:0000256" key="5">
    <source>
        <dbReference type="ARBA" id="ARBA00022692"/>
    </source>
</evidence>
<evidence type="ECO:0000313" key="11">
    <source>
        <dbReference type="EMBL" id="QQB16149.1"/>
    </source>
</evidence>
<protein>
    <submittedName>
        <fullName evidence="11">Preprotein translocase subunit YajC</fullName>
    </submittedName>
</protein>
<reference evidence="11 12" key="1">
    <citation type="submission" date="2020-12" db="EMBL/GenBank/DDBJ databases">
        <title>FDA dAtabase for Regulatory Grade micrObial Sequences (FDA-ARGOS): Supporting development and validation of Infectious Disease Dx tests.</title>
        <authorList>
            <person name="Sproer C."/>
            <person name="Gronow S."/>
            <person name="Severitt S."/>
            <person name="Schroder I."/>
            <person name="Tallon L."/>
            <person name="Sadzewicz L."/>
            <person name="Zhao X."/>
            <person name="Boylan J."/>
            <person name="Ott S."/>
            <person name="Bowen H."/>
            <person name="Vavikolanu K."/>
            <person name="Mehta A."/>
            <person name="Aluvathingal J."/>
            <person name="Nadendla S."/>
            <person name="Lowell S."/>
            <person name="Myers T."/>
            <person name="Yan Y."/>
            <person name="Sichtig H."/>
        </authorList>
    </citation>
    <scope>NUCLEOTIDE SEQUENCE [LARGE SCALE GENOMIC DNA]</scope>
    <source>
        <strain evidence="11 12">FDAARGOS_990</strain>
    </source>
</reference>
<evidence type="ECO:0000256" key="9">
    <source>
        <dbReference type="ARBA" id="ARBA00023136"/>
    </source>
</evidence>
<evidence type="ECO:0000256" key="3">
    <source>
        <dbReference type="ARBA" id="ARBA00022448"/>
    </source>
</evidence>
<keyword evidence="5" id="KW-0812">Transmembrane</keyword>
<gene>
    <name evidence="11" type="primary">yajC</name>
    <name evidence="11" type="ORF">I6H47_13190</name>
</gene>
<evidence type="ECO:0000256" key="2">
    <source>
        <dbReference type="ARBA" id="ARBA00006742"/>
    </source>
</evidence>
<dbReference type="NCBIfam" id="TIGR00739">
    <property type="entry name" value="yajC"/>
    <property type="match status" value="1"/>
</dbReference>
<keyword evidence="6" id="KW-0653">Protein transport</keyword>
<evidence type="ECO:0000256" key="6">
    <source>
        <dbReference type="ARBA" id="ARBA00022927"/>
    </source>
</evidence>
<feature type="compositionally biased region" description="Basic and acidic residues" evidence="10">
    <location>
        <begin position="200"/>
        <end position="217"/>
    </location>
</feature>
<organism evidence="11 12">
    <name type="scientific">Brevibacterium casei</name>
    <dbReference type="NCBI Taxonomy" id="33889"/>
    <lineage>
        <taxon>Bacteria</taxon>
        <taxon>Bacillati</taxon>
        <taxon>Actinomycetota</taxon>
        <taxon>Actinomycetes</taxon>
        <taxon>Micrococcales</taxon>
        <taxon>Brevibacteriaceae</taxon>
        <taxon>Brevibacterium</taxon>
    </lineage>
</organism>
<evidence type="ECO:0000256" key="10">
    <source>
        <dbReference type="SAM" id="MobiDB-lite"/>
    </source>
</evidence>
<dbReference type="PANTHER" id="PTHR33909:SF1">
    <property type="entry name" value="SEC TRANSLOCON ACCESSORY COMPLEX SUBUNIT YAJC"/>
    <property type="match status" value="1"/>
</dbReference>
<feature type="region of interest" description="Disordered" evidence="10">
    <location>
        <begin position="144"/>
        <end position="217"/>
    </location>
</feature>
<sequence>MLIPLALAALLIFFLFNSRRKQKARAEQIKTNLVPGAKVMTTFGVFGTVLSIDDEDNQVTIESGPGTVLRVHRQAIGQIDTPDTAVDAAPATEATDSPAITDAELDAMNERKRAEAGDDDLKAADADLNAADADFKADRADAKAADADLKADRADEKALDADLKADDADLTADKADRTAAEADAAAKTNADDVDGSSTEDPSKGTGTDKPDTDDKKN</sequence>